<dbReference type="Proteomes" id="UP001157914">
    <property type="component" value="Unassembled WGS sequence"/>
</dbReference>
<name>A0ABY1NSP9_9HYPH</name>
<reference evidence="2 3" key="1">
    <citation type="submission" date="2017-05" db="EMBL/GenBank/DDBJ databases">
        <authorList>
            <person name="Varghese N."/>
            <person name="Submissions S."/>
        </authorList>
    </citation>
    <scope>NUCLEOTIDE SEQUENCE [LARGE SCALE GENOMIC DNA]</scope>
    <source>
        <strain evidence="2 3">DSM 15949</strain>
    </source>
</reference>
<sequence>MGEVPLMSPAELAPQVGPRDRKSGAADGVRDGRRMPGKASLRTRRQTRIPPVTGRLPPQVPPVSLQVDRPLSPFKGQTETSRSLARTGGNGAGADGRCPPVSNHKHPHQITALQRRMGLPRARRSETAKPCTRNGTGNARAMVSGRGRTKRSLQPSSHPGLRMPIPGGRIPILRKTRQGIRIIQDGEAGHTPGTVMHVRMHTDLAARRSLAGRNHSMQRSILGRITAVCLSPGPKNAASGSSTHTQE</sequence>
<comment type="caution">
    <text evidence="2">The sequence shown here is derived from an EMBL/GenBank/DDBJ whole genome shotgun (WGS) entry which is preliminary data.</text>
</comment>
<keyword evidence="3" id="KW-1185">Reference proteome</keyword>
<feature type="compositionally biased region" description="Basic and acidic residues" evidence="1">
    <location>
        <begin position="18"/>
        <end position="34"/>
    </location>
</feature>
<protein>
    <submittedName>
        <fullName evidence="2">Uncharacterized protein</fullName>
    </submittedName>
</protein>
<feature type="region of interest" description="Disordered" evidence="1">
    <location>
        <begin position="1"/>
        <end position="169"/>
    </location>
</feature>
<proteinExistence type="predicted"/>
<dbReference type="EMBL" id="FXTT01000002">
    <property type="protein sequence ID" value="SMP14958.1"/>
    <property type="molecule type" value="Genomic_DNA"/>
</dbReference>
<evidence type="ECO:0000313" key="3">
    <source>
        <dbReference type="Proteomes" id="UP001157914"/>
    </source>
</evidence>
<evidence type="ECO:0000256" key="1">
    <source>
        <dbReference type="SAM" id="MobiDB-lite"/>
    </source>
</evidence>
<organism evidence="2 3">
    <name type="scientific">Roseibium denhamense</name>
    <dbReference type="NCBI Taxonomy" id="76305"/>
    <lineage>
        <taxon>Bacteria</taxon>
        <taxon>Pseudomonadati</taxon>
        <taxon>Pseudomonadota</taxon>
        <taxon>Alphaproteobacteria</taxon>
        <taxon>Hyphomicrobiales</taxon>
        <taxon>Stappiaceae</taxon>
        <taxon>Roseibium</taxon>
    </lineage>
</organism>
<feature type="compositionally biased region" description="Polar residues" evidence="1">
    <location>
        <begin position="75"/>
        <end position="84"/>
    </location>
</feature>
<accession>A0ABY1NSP9</accession>
<evidence type="ECO:0000313" key="2">
    <source>
        <dbReference type="EMBL" id="SMP14958.1"/>
    </source>
</evidence>
<gene>
    <name evidence="2" type="ORF">SAMN06265374_1513</name>
</gene>